<feature type="compositionally biased region" description="Low complexity" evidence="1">
    <location>
        <begin position="84"/>
        <end position="95"/>
    </location>
</feature>
<gene>
    <name evidence="2" type="ORF">NDU88_006455</name>
</gene>
<dbReference type="AlphaFoldDB" id="A0AAV7WXM6"/>
<evidence type="ECO:0000256" key="1">
    <source>
        <dbReference type="SAM" id="MobiDB-lite"/>
    </source>
</evidence>
<dbReference type="EMBL" id="JANPWB010000001">
    <property type="protein sequence ID" value="KAJ1218884.1"/>
    <property type="molecule type" value="Genomic_DNA"/>
</dbReference>
<accession>A0AAV7WXM6</accession>
<feature type="compositionally biased region" description="Basic and acidic residues" evidence="1">
    <location>
        <begin position="138"/>
        <end position="154"/>
    </location>
</feature>
<name>A0AAV7WXM6_PLEWA</name>
<reference evidence="2" key="1">
    <citation type="journal article" date="2022" name="bioRxiv">
        <title>Sequencing and chromosome-scale assembly of the giantPleurodeles waltlgenome.</title>
        <authorList>
            <person name="Brown T."/>
            <person name="Elewa A."/>
            <person name="Iarovenko S."/>
            <person name="Subramanian E."/>
            <person name="Araus A.J."/>
            <person name="Petzold A."/>
            <person name="Susuki M."/>
            <person name="Suzuki K.-i.T."/>
            <person name="Hayashi T."/>
            <person name="Toyoda A."/>
            <person name="Oliveira C."/>
            <person name="Osipova E."/>
            <person name="Leigh N.D."/>
            <person name="Simon A."/>
            <person name="Yun M.H."/>
        </authorList>
    </citation>
    <scope>NUCLEOTIDE SEQUENCE</scope>
    <source>
        <strain evidence="2">20211129_DDA</strain>
        <tissue evidence="2">Liver</tissue>
    </source>
</reference>
<evidence type="ECO:0000313" key="2">
    <source>
        <dbReference type="EMBL" id="KAJ1218884.1"/>
    </source>
</evidence>
<feature type="region of interest" description="Disordered" evidence="1">
    <location>
        <begin position="1"/>
        <end position="154"/>
    </location>
</feature>
<keyword evidence="3" id="KW-1185">Reference proteome</keyword>
<dbReference type="Proteomes" id="UP001066276">
    <property type="component" value="Chromosome 1_1"/>
</dbReference>
<sequence>MPCRSKSRAPHGGEPRGGDGGAGGAPEDPRTQRGPTSGSETVSGRHQQCGGSALPGDAEWSERSRLEDCGRPLSRGLECGVTPARSDASSAGARGSEARPPPCLHLDGGSSVVPGAGNRPGRTCPSLRPSRSGPERGNGADRRRGPEQQEVARC</sequence>
<comment type="caution">
    <text evidence="2">The sequence shown here is derived from an EMBL/GenBank/DDBJ whole genome shotgun (WGS) entry which is preliminary data.</text>
</comment>
<evidence type="ECO:0000313" key="3">
    <source>
        <dbReference type="Proteomes" id="UP001066276"/>
    </source>
</evidence>
<organism evidence="2 3">
    <name type="scientific">Pleurodeles waltl</name>
    <name type="common">Iberian ribbed newt</name>
    <dbReference type="NCBI Taxonomy" id="8319"/>
    <lineage>
        <taxon>Eukaryota</taxon>
        <taxon>Metazoa</taxon>
        <taxon>Chordata</taxon>
        <taxon>Craniata</taxon>
        <taxon>Vertebrata</taxon>
        <taxon>Euteleostomi</taxon>
        <taxon>Amphibia</taxon>
        <taxon>Batrachia</taxon>
        <taxon>Caudata</taxon>
        <taxon>Salamandroidea</taxon>
        <taxon>Salamandridae</taxon>
        <taxon>Pleurodelinae</taxon>
        <taxon>Pleurodeles</taxon>
    </lineage>
</organism>
<protein>
    <submittedName>
        <fullName evidence="2">Uncharacterized protein</fullName>
    </submittedName>
</protein>
<feature type="compositionally biased region" description="Basic and acidic residues" evidence="1">
    <location>
        <begin position="60"/>
        <end position="70"/>
    </location>
</feature>
<proteinExistence type="predicted"/>
<feature type="compositionally biased region" description="Polar residues" evidence="1">
    <location>
        <begin position="33"/>
        <end position="50"/>
    </location>
</feature>